<accession>E9E9Y8</accession>
<keyword evidence="4" id="KW-1185">Reference proteome</keyword>
<dbReference type="Proteomes" id="UP000002499">
    <property type="component" value="Unassembled WGS sequence"/>
</dbReference>
<evidence type="ECO:0000259" key="2">
    <source>
        <dbReference type="PROSITE" id="PS50108"/>
    </source>
</evidence>
<feature type="compositionally biased region" description="Pro residues" evidence="1">
    <location>
        <begin position="282"/>
        <end position="291"/>
    </location>
</feature>
<dbReference type="KEGG" id="maw:19250997"/>
<dbReference type="InterPro" id="IPR000095">
    <property type="entry name" value="CRIB_dom"/>
</dbReference>
<feature type="region of interest" description="Disordered" evidence="1">
    <location>
        <begin position="658"/>
        <end position="819"/>
    </location>
</feature>
<evidence type="ECO:0000313" key="3">
    <source>
        <dbReference type="EMBL" id="EFY87238.1"/>
    </source>
</evidence>
<feature type="region of interest" description="Disordered" evidence="1">
    <location>
        <begin position="31"/>
        <end position="82"/>
    </location>
</feature>
<dbReference type="PROSITE" id="PS50108">
    <property type="entry name" value="CRIB"/>
    <property type="match status" value="1"/>
</dbReference>
<gene>
    <name evidence="3" type="ORF">MAC_06686</name>
</gene>
<dbReference type="EMBL" id="GL698530">
    <property type="protein sequence ID" value="EFY87238.1"/>
    <property type="molecule type" value="Genomic_DNA"/>
</dbReference>
<dbReference type="GeneID" id="19250997"/>
<dbReference type="STRING" id="655827.E9E9Y8"/>
<dbReference type="InParanoid" id="E9E9Y8"/>
<evidence type="ECO:0000313" key="4">
    <source>
        <dbReference type="Proteomes" id="UP000002499"/>
    </source>
</evidence>
<feature type="compositionally biased region" description="Polar residues" evidence="1">
    <location>
        <begin position="661"/>
        <end position="672"/>
    </location>
</feature>
<evidence type="ECO:0000256" key="1">
    <source>
        <dbReference type="SAM" id="MobiDB-lite"/>
    </source>
</evidence>
<feature type="region of interest" description="Disordered" evidence="1">
    <location>
        <begin position="277"/>
        <end position="313"/>
    </location>
</feature>
<feature type="region of interest" description="Disordered" evidence="1">
    <location>
        <begin position="219"/>
        <end position="265"/>
    </location>
</feature>
<dbReference type="OrthoDB" id="5237293at2759"/>
<dbReference type="HOGENOM" id="CLU_328775_0_0_1"/>
<organism evidence="4">
    <name type="scientific">Metarhizium acridum (strain CQMa 102)</name>
    <dbReference type="NCBI Taxonomy" id="655827"/>
    <lineage>
        <taxon>Eukaryota</taxon>
        <taxon>Fungi</taxon>
        <taxon>Dikarya</taxon>
        <taxon>Ascomycota</taxon>
        <taxon>Pezizomycotina</taxon>
        <taxon>Sordariomycetes</taxon>
        <taxon>Hypocreomycetidae</taxon>
        <taxon>Hypocreales</taxon>
        <taxon>Clavicipitaceae</taxon>
        <taxon>Metarhizium</taxon>
    </lineage>
</organism>
<reference evidence="3 4" key="1">
    <citation type="journal article" date="2011" name="PLoS Genet.">
        <title>Genome sequencing and comparative transcriptomics of the model entomopathogenic fungi Metarhizium anisopliae and M. acridum.</title>
        <authorList>
            <person name="Gao Q."/>
            <person name="Jin K."/>
            <person name="Ying S.H."/>
            <person name="Zhang Y."/>
            <person name="Xiao G."/>
            <person name="Shang Y."/>
            <person name="Duan Z."/>
            <person name="Hu X."/>
            <person name="Xie X.Q."/>
            <person name="Zhou G."/>
            <person name="Peng G."/>
            <person name="Luo Z."/>
            <person name="Huang W."/>
            <person name="Wang B."/>
            <person name="Fang W."/>
            <person name="Wang S."/>
            <person name="Zhong Y."/>
            <person name="Ma L.J."/>
            <person name="St Leger R.J."/>
            <person name="Zhao G.P."/>
            <person name="Pei Y."/>
            <person name="Feng M.G."/>
            <person name="Xia Y."/>
            <person name="Wang C."/>
        </authorList>
    </citation>
    <scope>NUCLEOTIDE SEQUENCE [LARGE SCALE GENOMIC DNA]</scope>
    <source>
        <strain evidence="3 4">CQMa 102</strain>
    </source>
</reference>
<feature type="compositionally biased region" description="Polar residues" evidence="1">
    <location>
        <begin position="222"/>
        <end position="235"/>
    </location>
</feature>
<feature type="region of interest" description="Disordered" evidence="1">
    <location>
        <begin position="402"/>
        <end position="433"/>
    </location>
</feature>
<sequence>MPRPFTSSSHLNTPFYSSSMEQLSSASVADFLGPAVDSPPSPQKLRQLNKQMKRASHLQRHHGHRTASSESSSLSSMHTSERLPWELSRDNLSLVRKSSIRSNDSSAPSRDGPESIHNFGKSFFRRRGKSKRESSTRNSSASSIYSGDMPTENIGHGGREGFIPSIFSRRKPSRDETAQRRPYISGPFNFQHVAHTQRDNVVNNELHVNGPETLNDAFTGGFETSSYPRNMSSESIGDVHQEQTSGAVSRPPLVPRHTAPASGPRRLLQHIRSQEQLRNIPSQPPPRPPRSPIQANGFCTLGPLPPRGSSRQSNYQDITDVINMNAAARAQTSNEVCQPFPFGYATSPEHMIDDLNSQEHSYSRTQERFPPDEKRYSRVMPGARDSTWPLAISTPVSYETLPDVPEEEEQHGMSRRSRLSLASTNSSLRGSQSVPMLRSFTESRRPTSVVSETLGGLGITGLNHIVDDDHRSLVQPITPTRESWEDLIDYCYEHEAEANCDYQWERPSLDTARDSLTPPAKLAALDDNGIEPASNRVLSANSHDSLSVVGQEAPSLSPASHISTPVEHEVVTPNSAVTNNFSLPRGDKKSIRPLNMKESRHISGLSTFGESQAFTLSPSFLIPVDYQQPMLLSHDTEKQAYSDFDLVGGHFDQSALHEDTNSSAEANGSSPLLDQRSSTSTTETNSTSRSNSIGRQYRSTNSSWTTLARRTASSTSLNRMAGSLTDDSEPLPKAQTPDHDQDGPEWAGTYPAAQDHVPDMIPFPPSNGLKKYYHKSHASESQVRDDAPPPSLEESVKPRRPRAKTTSLTVQSPPPVGQYALFPRTHMKATGAHI</sequence>
<feature type="compositionally biased region" description="Basic residues" evidence="1">
    <location>
        <begin position="51"/>
        <end position="65"/>
    </location>
</feature>
<dbReference type="eggNOG" id="ENOG502SQJB">
    <property type="taxonomic scope" value="Eukaryota"/>
</dbReference>
<feature type="compositionally biased region" description="Low complexity" evidence="1">
    <location>
        <begin position="702"/>
        <end position="717"/>
    </location>
</feature>
<name>E9E9Y8_METAQ</name>
<feature type="compositionally biased region" description="Low complexity" evidence="1">
    <location>
        <begin position="676"/>
        <end position="692"/>
    </location>
</feature>
<feature type="compositionally biased region" description="Polar residues" evidence="1">
    <location>
        <begin position="420"/>
        <end position="433"/>
    </location>
</feature>
<dbReference type="OMA" id="SHTDRHQ"/>
<feature type="region of interest" description="Disordered" evidence="1">
    <location>
        <begin position="99"/>
        <end position="160"/>
    </location>
</feature>
<dbReference type="AlphaFoldDB" id="E9E9Y8"/>
<proteinExistence type="predicted"/>
<feature type="compositionally biased region" description="Low complexity" evidence="1">
    <location>
        <begin position="66"/>
        <end position="78"/>
    </location>
</feature>
<feature type="domain" description="CRIB" evidence="2">
    <location>
        <begin position="184"/>
        <end position="197"/>
    </location>
</feature>
<protein>
    <recommendedName>
        <fullName evidence="2">CRIB domain-containing protein</fullName>
    </recommendedName>
</protein>
<feature type="compositionally biased region" description="Low complexity" evidence="1">
    <location>
        <begin position="136"/>
        <end position="146"/>
    </location>
</feature>